<dbReference type="STRING" id="49451.A0A1J6IQ46"/>
<sequence>MASSEDDGVDMADSSEQNWEDDDDAIDTTESDQDFYLAIKPQSSQSFCEYDFKTAPYHNGGIKASEFPEDILSKVDMKIKDVAKRHVLPILPAKSLMKFRAVSKEWNQWIASPLLAYQQSFSFQKLSGYFFQRVDDQFDPNPSIGFMSLDRSANGVPSPSLDFLPERVKVLSCSSGLLLCQGWDSYYVCNPATKDWKMLPPPQYYHGSDPAVVLAFDPQCNIEAFYQVIAAVLLLGNPVVCFEIYSSESDSWSCSSSDCLELENSTSLEGGGSYIKGVAYWNTSSNEVLAFDVKNEIPAVLNVPDQSEGDGGALTLIGDEVCYVTAYNDSGDVFVIDIYGGMDMSLKRSVNVNLESKKPRTDQVCRIPNDPCSVVCCEILPSFDSDTVVIHTDEKIYFYHLKEQKVETVASPGPVDYHKRFLPYINSLAMVHA</sequence>
<dbReference type="Pfam" id="PF07734">
    <property type="entry name" value="FBA_1"/>
    <property type="match status" value="1"/>
</dbReference>
<dbReference type="KEGG" id="nau:109210725"/>
<gene>
    <name evidence="3" type="ORF">A4A49_19201</name>
</gene>
<keyword evidence="4" id="KW-1185">Reference proteome</keyword>
<dbReference type="OMA" id="SDSWVMA"/>
<accession>A0A1J6IQ46</accession>
<dbReference type="Gramene" id="OIT06380">
    <property type="protein sequence ID" value="OIT06380"/>
    <property type="gene ID" value="A4A49_19201"/>
</dbReference>
<dbReference type="EMBL" id="MJEQ01037184">
    <property type="protein sequence ID" value="OIT06380.1"/>
    <property type="molecule type" value="Genomic_DNA"/>
</dbReference>
<evidence type="ECO:0000256" key="1">
    <source>
        <dbReference type="SAM" id="MobiDB-lite"/>
    </source>
</evidence>
<feature type="domain" description="F-box associated beta-propeller type 1" evidence="2">
    <location>
        <begin position="167"/>
        <end position="429"/>
    </location>
</feature>
<evidence type="ECO:0000313" key="3">
    <source>
        <dbReference type="EMBL" id="OIT06380.1"/>
    </source>
</evidence>
<dbReference type="InterPro" id="IPR011043">
    <property type="entry name" value="Gal_Oxase/kelch_b-propeller"/>
</dbReference>
<dbReference type="SUPFAM" id="SSF81383">
    <property type="entry name" value="F-box domain"/>
    <property type="match status" value="1"/>
</dbReference>
<organism evidence="3 4">
    <name type="scientific">Nicotiana attenuata</name>
    <name type="common">Coyote tobacco</name>
    <dbReference type="NCBI Taxonomy" id="49451"/>
    <lineage>
        <taxon>Eukaryota</taxon>
        <taxon>Viridiplantae</taxon>
        <taxon>Streptophyta</taxon>
        <taxon>Embryophyta</taxon>
        <taxon>Tracheophyta</taxon>
        <taxon>Spermatophyta</taxon>
        <taxon>Magnoliopsida</taxon>
        <taxon>eudicotyledons</taxon>
        <taxon>Gunneridae</taxon>
        <taxon>Pentapetalae</taxon>
        <taxon>asterids</taxon>
        <taxon>lamiids</taxon>
        <taxon>Solanales</taxon>
        <taxon>Solanaceae</taxon>
        <taxon>Nicotianoideae</taxon>
        <taxon>Nicotianeae</taxon>
        <taxon>Nicotiana</taxon>
    </lineage>
</organism>
<feature type="compositionally biased region" description="Acidic residues" evidence="1">
    <location>
        <begin position="18"/>
        <end position="27"/>
    </location>
</feature>
<feature type="compositionally biased region" description="Acidic residues" evidence="1">
    <location>
        <begin position="1"/>
        <end position="10"/>
    </location>
</feature>
<dbReference type="InterPro" id="IPR017451">
    <property type="entry name" value="F-box-assoc_interact_dom"/>
</dbReference>
<comment type="caution">
    <text evidence="3">The sequence shown here is derived from an EMBL/GenBank/DDBJ whole genome shotgun (WGS) entry which is preliminary data.</text>
</comment>
<dbReference type="InterPro" id="IPR036047">
    <property type="entry name" value="F-box-like_dom_sf"/>
</dbReference>
<proteinExistence type="predicted"/>
<dbReference type="OrthoDB" id="1916346at2759"/>
<feature type="region of interest" description="Disordered" evidence="1">
    <location>
        <begin position="1"/>
        <end position="27"/>
    </location>
</feature>
<dbReference type="Proteomes" id="UP000187609">
    <property type="component" value="Unassembled WGS sequence"/>
</dbReference>
<dbReference type="NCBIfam" id="TIGR01640">
    <property type="entry name" value="F_box_assoc_1"/>
    <property type="match status" value="1"/>
</dbReference>
<dbReference type="SUPFAM" id="SSF50965">
    <property type="entry name" value="Galactose oxidase, central domain"/>
    <property type="match status" value="1"/>
</dbReference>
<dbReference type="PANTHER" id="PTHR35546:SF25">
    <property type="entry name" value="F-BOX DOMAIN-CONTAINING PROTEIN"/>
    <property type="match status" value="1"/>
</dbReference>
<protein>
    <recommendedName>
        <fullName evidence="2">F-box associated beta-propeller type 1 domain-containing protein</fullName>
    </recommendedName>
</protein>
<name>A0A1J6IQ46_NICAT</name>
<reference evidence="3" key="1">
    <citation type="submission" date="2016-11" db="EMBL/GenBank/DDBJ databases">
        <title>The genome of Nicotiana attenuata.</title>
        <authorList>
            <person name="Xu S."/>
            <person name="Brockmoeller T."/>
            <person name="Gaquerel E."/>
            <person name="Navarro A."/>
            <person name="Kuhl H."/>
            <person name="Gase K."/>
            <person name="Ling Z."/>
            <person name="Zhou W."/>
            <person name="Kreitzer C."/>
            <person name="Stanke M."/>
            <person name="Tang H."/>
            <person name="Lyons E."/>
            <person name="Pandey P."/>
            <person name="Pandey S.P."/>
            <person name="Timmermann B."/>
            <person name="Baldwin I.T."/>
        </authorList>
    </citation>
    <scope>NUCLEOTIDE SEQUENCE [LARGE SCALE GENOMIC DNA]</scope>
    <source>
        <strain evidence="3">UT</strain>
    </source>
</reference>
<dbReference type="AlphaFoldDB" id="A0A1J6IQ46"/>
<evidence type="ECO:0000259" key="2">
    <source>
        <dbReference type="Pfam" id="PF07734"/>
    </source>
</evidence>
<dbReference type="PANTHER" id="PTHR35546">
    <property type="entry name" value="F-BOX PROTEIN INTERACTION DOMAIN PROTEIN-RELATED"/>
    <property type="match status" value="1"/>
</dbReference>
<dbReference type="InterPro" id="IPR006527">
    <property type="entry name" value="F-box-assoc_dom_typ1"/>
</dbReference>
<dbReference type="InterPro" id="IPR055290">
    <property type="entry name" value="At3g26010-like"/>
</dbReference>
<evidence type="ECO:0000313" key="4">
    <source>
        <dbReference type="Proteomes" id="UP000187609"/>
    </source>
</evidence>